<protein>
    <submittedName>
        <fullName evidence="4">IS1182 family transposase</fullName>
    </submittedName>
</protein>
<accession>A0AAP4BBX7</accession>
<evidence type="ECO:0000256" key="1">
    <source>
        <dbReference type="SAM" id="MobiDB-lite"/>
    </source>
</evidence>
<organism evidence="4 5">
    <name type="scientific">Fusibacillus kribbianus</name>
    <dbReference type="NCBI Taxonomy" id="3044208"/>
    <lineage>
        <taxon>Bacteria</taxon>
        <taxon>Bacillati</taxon>
        <taxon>Bacillota</taxon>
        <taxon>Clostridia</taxon>
        <taxon>Lachnospirales</taxon>
        <taxon>Lachnospiraceae</taxon>
        <taxon>Fusibacillus</taxon>
    </lineage>
</organism>
<evidence type="ECO:0000313" key="5">
    <source>
        <dbReference type="Proteomes" id="UP001300383"/>
    </source>
</evidence>
<dbReference type="AlphaFoldDB" id="A0AAP4BBX7"/>
<name>A0AAP4BBX7_9FIRM</name>
<evidence type="ECO:0000259" key="2">
    <source>
        <dbReference type="Pfam" id="PF05598"/>
    </source>
</evidence>
<dbReference type="Pfam" id="PF13751">
    <property type="entry name" value="DDE_Tnp_1_6"/>
    <property type="match status" value="1"/>
</dbReference>
<dbReference type="Pfam" id="PF05598">
    <property type="entry name" value="DUF772"/>
    <property type="match status" value="1"/>
</dbReference>
<dbReference type="PANTHER" id="PTHR33408:SF2">
    <property type="entry name" value="TRANSPOSASE DDE DOMAIN-CONTAINING PROTEIN"/>
    <property type="match status" value="1"/>
</dbReference>
<dbReference type="InterPro" id="IPR025668">
    <property type="entry name" value="Tnp_DDE_dom"/>
</dbReference>
<gene>
    <name evidence="4" type="ORF">QJ036_11780</name>
</gene>
<feature type="region of interest" description="Disordered" evidence="1">
    <location>
        <begin position="214"/>
        <end position="233"/>
    </location>
</feature>
<proteinExistence type="predicted"/>
<evidence type="ECO:0000313" key="4">
    <source>
        <dbReference type="EMBL" id="MDI9243140.1"/>
    </source>
</evidence>
<feature type="domain" description="Transposase DDE" evidence="3">
    <location>
        <begin position="391"/>
        <end position="517"/>
    </location>
</feature>
<comment type="caution">
    <text evidence="4">The sequence shown here is derived from an EMBL/GenBank/DDBJ whole genome shotgun (WGS) entry which is preliminary data.</text>
</comment>
<dbReference type="NCBIfam" id="NF033551">
    <property type="entry name" value="transpos_IS1182"/>
    <property type="match status" value="1"/>
</dbReference>
<dbReference type="Proteomes" id="UP001300383">
    <property type="component" value="Unassembled WGS sequence"/>
</dbReference>
<dbReference type="InterPro" id="IPR008490">
    <property type="entry name" value="Transposase_InsH_N"/>
</dbReference>
<dbReference type="EMBL" id="JASGBQ010000026">
    <property type="protein sequence ID" value="MDI9243140.1"/>
    <property type="molecule type" value="Genomic_DNA"/>
</dbReference>
<evidence type="ECO:0000259" key="3">
    <source>
        <dbReference type="Pfam" id="PF13751"/>
    </source>
</evidence>
<dbReference type="InterPro" id="IPR047629">
    <property type="entry name" value="IS1182_transpos"/>
</dbReference>
<dbReference type="PANTHER" id="PTHR33408">
    <property type="entry name" value="TRANSPOSASE"/>
    <property type="match status" value="1"/>
</dbReference>
<reference evidence="4 5" key="1">
    <citation type="submission" date="2023-05" db="EMBL/GenBank/DDBJ databases">
        <title>[ruminococcus] sp. nov., isolated from a pig farm feces dump.</title>
        <authorList>
            <person name="Chang Y.-H."/>
        </authorList>
    </citation>
    <scope>NUCLEOTIDE SEQUENCE [LARGE SCALE GENOMIC DNA]</scope>
    <source>
        <strain evidence="4 5">YH-rum2234</strain>
    </source>
</reference>
<keyword evidence="5" id="KW-1185">Reference proteome</keyword>
<dbReference type="RefSeq" id="WP_283231568.1">
    <property type="nucleotide sequence ID" value="NZ_JASGBQ010000026.1"/>
</dbReference>
<sequence length="535" mass="62264">MPNTKKYHKNYTEFCDTYQLVLPLNLEGLIPTDESVRLLSHMLEELDYHSLYQAYSREGRNPAVEPSLMFKILVYAYSQGIYSSRKIEQACHRDINFMWLLAGNKAPDHCTIARFRTHFLQEACEDLFGQLARILLESEEISGQNLFVDGTKIESRANKYTFVWKKAVGKQEARMQSQLKERMTEINQEHLQTLAFSPDTAVSDLESAAARLDEKMQSQGIQPVHGRGKRKSRIQRDKEYLEKCLARQKRYDVHKKNFKGRNSYSKTDPDATFMHMKDDHMRNAQLKPGYNIQIGVDSEYIVGVGVFPDRNDTNTLIPFLTELERTLGHKYNSVTADAGYENEENYLWLEKEGRTAYIKPLTYEKWKKRSFKKEVGRRENMTYIEEADCYVCTQGRILWNVGKRKKTSVTGYESRQDIYRCEDCSGCPHFGGKCTRSKKEKQLYVSKILIEKRAVSLKNITSKEGIRYRMNRSIQVEGAFGVLKHDYGFNRFLTCGKIKVKIEFLLLCMGYNINKLHAKIQGDRLRSHLHETRTA</sequence>
<feature type="domain" description="Transposase InsH N-terminal" evidence="2">
    <location>
        <begin position="25"/>
        <end position="117"/>
    </location>
</feature>